<evidence type="ECO:0000313" key="3">
    <source>
        <dbReference type="Proteomes" id="UP000245207"/>
    </source>
</evidence>
<dbReference type="STRING" id="35608.A0A2U1MR74"/>
<dbReference type="Proteomes" id="UP000245207">
    <property type="component" value="Unassembled WGS sequence"/>
</dbReference>
<sequence>MEHRRRPKREIVITEEIVFEILLRVPVRSLLICKSVCKFLISDQHFIKSHVKLSTIKSHTDKSPLTRNKLIIRVNEPITRNYLYPMSSFPLLETYGDHRIEIVGSCNGLLCIIERGVTLIIYNPSTKELNTLPRPTDLIIQEGFVQKYAFGYDESTDDYKVVALSFLRRTLFSLNDNSQKLVKIYSLKTGKWKSINDFHDVLTTPNNGLFLNGALHWVGSKDRSVRSSRTIVSLDLAKETYGEISQPMYEEGHPGSVTLGLMGEWLCVMCGYLKKRVDV</sequence>
<dbReference type="EMBL" id="PKPP01004568">
    <property type="protein sequence ID" value="PWA63771.1"/>
    <property type="molecule type" value="Genomic_DNA"/>
</dbReference>
<reference evidence="2 3" key="1">
    <citation type="journal article" date="2018" name="Mol. Plant">
        <title>The genome of Artemisia annua provides insight into the evolution of Asteraceae family and artemisinin biosynthesis.</title>
        <authorList>
            <person name="Shen Q."/>
            <person name="Zhang L."/>
            <person name="Liao Z."/>
            <person name="Wang S."/>
            <person name="Yan T."/>
            <person name="Shi P."/>
            <person name="Liu M."/>
            <person name="Fu X."/>
            <person name="Pan Q."/>
            <person name="Wang Y."/>
            <person name="Lv Z."/>
            <person name="Lu X."/>
            <person name="Zhang F."/>
            <person name="Jiang W."/>
            <person name="Ma Y."/>
            <person name="Chen M."/>
            <person name="Hao X."/>
            <person name="Li L."/>
            <person name="Tang Y."/>
            <person name="Lv G."/>
            <person name="Zhou Y."/>
            <person name="Sun X."/>
            <person name="Brodelius P.E."/>
            <person name="Rose J.K.C."/>
            <person name="Tang K."/>
        </authorList>
    </citation>
    <scope>NUCLEOTIDE SEQUENCE [LARGE SCALE GENOMIC DNA]</scope>
    <source>
        <strain evidence="3">cv. Huhao1</strain>
        <tissue evidence="2">Leaf</tissue>
    </source>
</reference>
<evidence type="ECO:0000313" key="2">
    <source>
        <dbReference type="EMBL" id="PWA63771.1"/>
    </source>
</evidence>
<proteinExistence type="predicted"/>
<accession>A0A2U1MR74</accession>
<dbReference type="OrthoDB" id="1248546at2759"/>
<comment type="caution">
    <text evidence="2">The sequence shown here is derived from an EMBL/GenBank/DDBJ whole genome shotgun (WGS) entry which is preliminary data.</text>
</comment>
<protein>
    <submittedName>
        <fullName evidence="2">F-box associated interaction domain-containing protein</fullName>
    </submittedName>
</protein>
<dbReference type="InterPro" id="IPR017451">
    <property type="entry name" value="F-box-assoc_interact_dom"/>
</dbReference>
<keyword evidence="3" id="KW-1185">Reference proteome</keyword>
<dbReference type="InterPro" id="IPR050796">
    <property type="entry name" value="SCF_F-box_component"/>
</dbReference>
<dbReference type="NCBIfam" id="TIGR01640">
    <property type="entry name" value="F_box_assoc_1"/>
    <property type="match status" value="1"/>
</dbReference>
<organism evidence="2 3">
    <name type="scientific">Artemisia annua</name>
    <name type="common">Sweet wormwood</name>
    <dbReference type="NCBI Taxonomy" id="35608"/>
    <lineage>
        <taxon>Eukaryota</taxon>
        <taxon>Viridiplantae</taxon>
        <taxon>Streptophyta</taxon>
        <taxon>Embryophyta</taxon>
        <taxon>Tracheophyta</taxon>
        <taxon>Spermatophyta</taxon>
        <taxon>Magnoliopsida</taxon>
        <taxon>eudicotyledons</taxon>
        <taxon>Gunneridae</taxon>
        <taxon>Pentapetalae</taxon>
        <taxon>asterids</taxon>
        <taxon>campanulids</taxon>
        <taxon>Asterales</taxon>
        <taxon>Asteraceae</taxon>
        <taxon>Asteroideae</taxon>
        <taxon>Anthemideae</taxon>
        <taxon>Artemisiinae</taxon>
        <taxon>Artemisia</taxon>
    </lineage>
</organism>
<dbReference type="InterPro" id="IPR036047">
    <property type="entry name" value="F-box-like_dom_sf"/>
</dbReference>
<dbReference type="Pfam" id="PF07734">
    <property type="entry name" value="FBA_1"/>
    <property type="match status" value="1"/>
</dbReference>
<dbReference type="AlphaFoldDB" id="A0A2U1MR74"/>
<dbReference type="InterPro" id="IPR006527">
    <property type="entry name" value="F-box-assoc_dom_typ1"/>
</dbReference>
<feature type="domain" description="F-box associated beta-propeller type 1" evidence="1">
    <location>
        <begin position="95"/>
        <end position="262"/>
    </location>
</feature>
<dbReference type="PANTHER" id="PTHR31672">
    <property type="entry name" value="BNACNNG10540D PROTEIN"/>
    <property type="match status" value="1"/>
</dbReference>
<evidence type="ECO:0000259" key="1">
    <source>
        <dbReference type="Pfam" id="PF07734"/>
    </source>
</evidence>
<dbReference type="SUPFAM" id="SSF81383">
    <property type="entry name" value="F-box domain"/>
    <property type="match status" value="1"/>
</dbReference>
<gene>
    <name evidence="2" type="ORF">CTI12_AA351020</name>
</gene>
<dbReference type="PANTHER" id="PTHR31672:SF13">
    <property type="entry name" value="F-BOX PROTEIN CPR30-LIKE"/>
    <property type="match status" value="1"/>
</dbReference>
<name>A0A2U1MR74_ARTAN</name>